<reference evidence="1" key="1">
    <citation type="submission" date="2014-09" db="EMBL/GenBank/DDBJ databases">
        <authorList>
            <person name="Magalhaes I.L.F."/>
            <person name="Oliveira U."/>
            <person name="Santos F.R."/>
            <person name="Vidigal T.H.D.A."/>
            <person name="Brescovit A.D."/>
            <person name="Santos A.J."/>
        </authorList>
    </citation>
    <scope>NUCLEOTIDE SEQUENCE</scope>
    <source>
        <tissue evidence="1">Shoot tissue taken approximately 20 cm above the soil surface</tissue>
    </source>
</reference>
<accession>A0A0A9AF03</accession>
<proteinExistence type="predicted"/>
<organism evidence="1">
    <name type="scientific">Arundo donax</name>
    <name type="common">Giant reed</name>
    <name type="synonym">Donax arundinaceus</name>
    <dbReference type="NCBI Taxonomy" id="35708"/>
    <lineage>
        <taxon>Eukaryota</taxon>
        <taxon>Viridiplantae</taxon>
        <taxon>Streptophyta</taxon>
        <taxon>Embryophyta</taxon>
        <taxon>Tracheophyta</taxon>
        <taxon>Spermatophyta</taxon>
        <taxon>Magnoliopsida</taxon>
        <taxon>Liliopsida</taxon>
        <taxon>Poales</taxon>
        <taxon>Poaceae</taxon>
        <taxon>PACMAD clade</taxon>
        <taxon>Arundinoideae</taxon>
        <taxon>Arundineae</taxon>
        <taxon>Arundo</taxon>
    </lineage>
</organism>
<reference evidence="1" key="2">
    <citation type="journal article" date="2015" name="Data Brief">
        <title>Shoot transcriptome of the giant reed, Arundo donax.</title>
        <authorList>
            <person name="Barrero R.A."/>
            <person name="Guerrero F.D."/>
            <person name="Moolhuijzen P."/>
            <person name="Goolsby J.A."/>
            <person name="Tidwell J."/>
            <person name="Bellgard S.E."/>
            <person name="Bellgard M.I."/>
        </authorList>
    </citation>
    <scope>NUCLEOTIDE SEQUENCE</scope>
    <source>
        <tissue evidence="1">Shoot tissue taken approximately 20 cm above the soil surface</tissue>
    </source>
</reference>
<dbReference type="EMBL" id="GBRH01250355">
    <property type="protein sequence ID" value="JAD47540.1"/>
    <property type="molecule type" value="Transcribed_RNA"/>
</dbReference>
<evidence type="ECO:0000313" key="1">
    <source>
        <dbReference type="EMBL" id="JAD47540.1"/>
    </source>
</evidence>
<name>A0A0A9AF03_ARUDO</name>
<sequence length="10" mass="1114">MYSAQICSLV</sequence>
<protein>
    <submittedName>
        <fullName evidence="1">Uncharacterized protein</fullName>
    </submittedName>
</protein>